<keyword evidence="5" id="KW-1185">Reference proteome</keyword>
<sequence>MNAISAFNYVGGSNQPRELEMLRDFSKCLLPTVRVNSQLPTTQSSNPLLGASANANMFIPNAKPGYGPFQISQLSPPQDCSPAHGTGLTSYGASASAEASFQGLLKANNAKAILTQVEQINDLIKTLEQKRSLLLQSLSEASTPQPAIAMFGQGGYQNALTDMFSSGFLHGNQIHPLGSTSLQTNVGQARPDYNDSSLIQNIPHLQPSCHQDHPAVKSEPPTSIAKSEAHVSCDLPSSAAKRKHSSDSDEEGPGSSKRHESNLPGKIVLTAETACEIYAMRPSRSDDSKGEARAKSHSAEIARKYGVTAKTIRDIWNRSTWSKATRKLWTEEETRIYHHNKLTRHHKLLVQTIKEQGDVQTRGGGGLGLR</sequence>
<dbReference type="PaxDb" id="55529-EKX45857"/>
<gene>
    <name evidence="3" type="ORF">GUITHDRAFT_108307</name>
</gene>
<keyword evidence="1" id="KW-0175">Coiled coil</keyword>
<feature type="coiled-coil region" evidence="1">
    <location>
        <begin position="110"/>
        <end position="137"/>
    </location>
</feature>
<evidence type="ECO:0000313" key="5">
    <source>
        <dbReference type="Proteomes" id="UP000011087"/>
    </source>
</evidence>
<reference evidence="5" key="2">
    <citation type="submission" date="2012-11" db="EMBL/GenBank/DDBJ databases">
        <authorList>
            <person name="Kuo A."/>
            <person name="Curtis B.A."/>
            <person name="Tanifuji G."/>
            <person name="Burki F."/>
            <person name="Gruber A."/>
            <person name="Irimia M."/>
            <person name="Maruyama S."/>
            <person name="Arias M.C."/>
            <person name="Ball S.G."/>
            <person name="Gile G.H."/>
            <person name="Hirakawa Y."/>
            <person name="Hopkins J.F."/>
            <person name="Rensing S.A."/>
            <person name="Schmutz J."/>
            <person name="Symeonidi A."/>
            <person name="Elias M."/>
            <person name="Eveleigh R.J."/>
            <person name="Herman E.K."/>
            <person name="Klute M.J."/>
            <person name="Nakayama T."/>
            <person name="Obornik M."/>
            <person name="Reyes-Prieto A."/>
            <person name="Armbrust E.V."/>
            <person name="Aves S.J."/>
            <person name="Beiko R.G."/>
            <person name="Coutinho P."/>
            <person name="Dacks J.B."/>
            <person name="Durnford D.G."/>
            <person name="Fast N.M."/>
            <person name="Green B.R."/>
            <person name="Grisdale C."/>
            <person name="Hempe F."/>
            <person name="Henrissat B."/>
            <person name="Hoppner M.P."/>
            <person name="Ishida K.-I."/>
            <person name="Kim E."/>
            <person name="Koreny L."/>
            <person name="Kroth P.G."/>
            <person name="Liu Y."/>
            <person name="Malik S.-B."/>
            <person name="Maier U.G."/>
            <person name="McRose D."/>
            <person name="Mock T."/>
            <person name="Neilson J.A."/>
            <person name="Onodera N.T."/>
            <person name="Poole A.M."/>
            <person name="Pritham E.J."/>
            <person name="Richards T.A."/>
            <person name="Rocap G."/>
            <person name="Roy S.W."/>
            <person name="Sarai C."/>
            <person name="Schaack S."/>
            <person name="Shirato S."/>
            <person name="Slamovits C.H."/>
            <person name="Spencer D.F."/>
            <person name="Suzuki S."/>
            <person name="Worden A.Z."/>
            <person name="Zauner S."/>
            <person name="Barry K."/>
            <person name="Bell C."/>
            <person name="Bharti A.K."/>
            <person name="Crow J.A."/>
            <person name="Grimwood J."/>
            <person name="Kramer R."/>
            <person name="Lindquist E."/>
            <person name="Lucas S."/>
            <person name="Salamov A."/>
            <person name="McFadden G.I."/>
            <person name="Lane C.E."/>
            <person name="Keeling P.J."/>
            <person name="Gray M.W."/>
            <person name="Grigoriev I.V."/>
            <person name="Archibald J.M."/>
        </authorList>
    </citation>
    <scope>NUCLEOTIDE SEQUENCE</scope>
    <source>
        <strain evidence="5">CCMP2712</strain>
    </source>
</reference>
<evidence type="ECO:0000313" key="3">
    <source>
        <dbReference type="EMBL" id="EKX45857.1"/>
    </source>
</evidence>
<evidence type="ECO:0000313" key="4">
    <source>
        <dbReference type="EnsemblProtists" id="EKX45857"/>
    </source>
</evidence>
<accession>L1JC41</accession>
<dbReference type="GeneID" id="17302557"/>
<dbReference type="RefSeq" id="XP_005832837.1">
    <property type="nucleotide sequence ID" value="XM_005832780.1"/>
</dbReference>
<dbReference type="HOGENOM" id="CLU_748959_0_0_1"/>
<dbReference type="Proteomes" id="UP000011087">
    <property type="component" value="Unassembled WGS sequence"/>
</dbReference>
<dbReference type="KEGG" id="gtt:GUITHDRAFT_108307"/>
<reference evidence="4" key="3">
    <citation type="submission" date="2016-03" db="UniProtKB">
        <authorList>
            <consortium name="EnsemblProtists"/>
        </authorList>
    </citation>
    <scope>IDENTIFICATION</scope>
</reference>
<name>L1JC41_GUITC</name>
<protein>
    <submittedName>
        <fullName evidence="3 4">Uncharacterized protein</fullName>
    </submittedName>
</protein>
<dbReference type="AlphaFoldDB" id="L1JC41"/>
<organism evidence="3">
    <name type="scientific">Guillardia theta (strain CCMP2712)</name>
    <name type="common">Cryptophyte</name>
    <dbReference type="NCBI Taxonomy" id="905079"/>
    <lineage>
        <taxon>Eukaryota</taxon>
        <taxon>Cryptophyceae</taxon>
        <taxon>Pyrenomonadales</taxon>
        <taxon>Geminigeraceae</taxon>
        <taxon>Guillardia</taxon>
    </lineage>
</organism>
<evidence type="ECO:0000256" key="2">
    <source>
        <dbReference type="SAM" id="MobiDB-lite"/>
    </source>
</evidence>
<feature type="region of interest" description="Disordered" evidence="2">
    <location>
        <begin position="180"/>
        <end position="266"/>
    </location>
</feature>
<evidence type="ECO:0000256" key="1">
    <source>
        <dbReference type="SAM" id="Coils"/>
    </source>
</evidence>
<proteinExistence type="predicted"/>
<dbReference type="EMBL" id="JH992997">
    <property type="protein sequence ID" value="EKX45857.1"/>
    <property type="molecule type" value="Genomic_DNA"/>
</dbReference>
<reference evidence="3 5" key="1">
    <citation type="journal article" date="2012" name="Nature">
        <title>Algal genomes reveal evolutionary mosaicism and the fate of nucleomorphs.</title>
        <authorList>
            <consortium name="DOE Joint Genome Institute"/>
            <person name="Curtis B.A."/>
            <person name="Tanifuji G."/>
            <person name="Burki F."/>
            <person name="Gruber A."/>
            <person name="Irimia M."/>
            <person name="Maruyama S."/>
            <person name="Arias M.C."/>
            <person name="Ball S.G."/>
            <person name="Gile G.H."/>
            <person name="Hirakawa Y."/>
            <person name="Hopkins J.F."/>
            <person name="Kuo A."/>
            <person name="Rensing S.A."/>
            <person name="Schmutz J."/>
            <person name="Symeonidi A."/>
            <person name="Elias M."/>
            <person name="Eveleigh R.J."/>
            <person name="Herman E.K."/>
            <person name="Klute M.J."/>
            <person name="Nakayama T."/>
            <person name="Obornik M."/>
            <person name="Reyes-Prieto A."/>
            <person name="Armbrust E.V."/>
            <person name="Aves S.J."/>
            <person name="Beiko R.G."/>
            <person name="Coutinho P."/>
            <person name="Dacks J.B."/>
            <person name="Durnford D.G."/>
            <person name="Fast N.M."/>
            <person name="Green B.R."/>
            <person name="Grisdale C.J."/>
            <person name="Hempel F."/>
            <person name="Henrissat B."/>
            <person name="Hoppner M.P."/>
            <person name="Ishida K."/>
            <person name="Kim E."/>
            <person name="Koreny L."/>
            <person name="Kroth P.G."/>
            <person name="Liu Y."/>
            <person name="Malik S.B."/>
            <person name="Maier U.G."/>
            <person name="McRose D."/>
            <person name="Mock T."/>
            <person name="Neilson J.A."/>
            <person name="Onodera N.T."/>
            <person name="Poole A.M."/>
            <person name="Pritham E.J."/>
            <person name="Richards T.A."/>
            <person name="Rocap G."/>
            <person name="Roy S.W."/>
            <person name="Sarai C."/>
            <person name="Schaack S."/>
            <person name="Shirato S."/>
            <person name="Slamovits C.H."/>
            <person name="Spencer D.F."/>
            <person name="Suzuki S."/>
            <person name="Worden A.Z."/>
            <person name="Zauner S."/>
            <person name="Barry K."/>
            <person name="Bell C."/>
            <person name="Bharti A.K."/>
            <person name="Crow J.A."/>
            <person name="Grimwood J."/>
            <person name="Kramer R."/>
            <person name="Lindquist E."/>
            <person name="Lucas S."/>
            <person name="Salamov A."/>
            <person name="McFadden G.I."/>
            <person name="Lane C.E."/>
            <person name="Keeling P.J."/>
            <person name="Gray M.W."/>
            <person name="Grigoriev I.V."/>
            <person name="Archibald J.M."/>
        </authorList>
    </citation>
    <scope>NUCLEOTIDE SEQUENCE</scope>
    <source>
        <strain evidence="3 5">CCMP2712</strain>
    </source>
</reference>
<dbReference type="EnsemblProtists" id="EKX45857">
    <property type="protein sequence ID" value="EKX45857"/>
    <property type="gene ID" value="GUITHDRAFT_108307"/>
</dbReference>